<accession>A0A2T6C3A9</accession>
<dbReference type="GO" id="GO:0030246">
    <property type="term" value="F:carbohydrate binding"/>
    <property type="evidence" value="ECO:0007669"/>
    <property type="project" value="UniProtKB-KW"/>
</dbReference>
<evidence type="ECO:0000313" key="2">
    <source>
        <dbReference type="Proteomes" id="UP000244090"/>
    </source>
</evidence>
<protein>
    <submittedName>
        <fullName evidence="1">Concanavalin A-like lectin/glucanase superfamily protein</fullName>
    </submittedName>
</protein>
<dbReference type="Gene3D" id="2.60.120.200">
    <property type="match status" value="1"/>
</dbReference>
<proteinExistence type="predicted"/>
<keyword evidence="1" id="KW-0430">Lectin</keyword>
<dbReference type="Proteomes" id="UP000244090">
    <property type="component" value="Unassembled WGS sequence"/>
</dbReference>
<dbReference type="AlphaFoldDB" id="A0A2T6C3A9"/>
<dbReference type="InterPro" id="IPR013320">
    <property type="entry name" value="ConA-like_dom_sf"/>
</dbReference>
<dbReference type="PROSITE" id="PS51257">
    <property type="entry name" value="PROKAR_LIPOPROTEIN"/>
    <property type="match status" value="1"/>
</dbReference>
<reference evidence="1 2" key="1">
    <citation type="submission" date="2018-04" db="EMBL/GenBank/DDBJ databases">
        <title>Genomic Encyclopedia of Archaeal and Bacterial Type Strains, Phase II (KMG-II): from individual species to whole genera.</title>
        <authorList>
            <person name="Goeker M."/>
        </authorList>
    </citation>
    <scope>NUCLEOTIDE SEQUENCE [LARGE SCALE GENOMIC DNA]</scope>
    <source>
        <strain evidence="1 2">DSM 25731</strain>
    </source>
</reference>
<keyword evidence="2" id="KW-1185">Reference proteome</keyword>
<dbReference type="EMBL" id="QBKT01000002">
    <property type="protein sequence ID" value="PTX62806.1"/>
    <property type="molecule type" value="Genomic_DNA"/>
</dbReference>
<dbReference type="RefSeq" id="WP_108113787.1">
    <property type="nucleotide sequence ID" value="NZ_QBKT01000002.1"/>
</dbReference>
<dbReference type="GO" id="GO:0004553">
    <property type="term" value="F:hydrolase activity, hydrolyzing O-glycosyl compounds"/>
    <property type="evidence" value="ECO:0007669"/>
    <property type="project" value="UniProtKB-ARBA"/>
</dbReference>
<dbReference type="Pfam" id="PF13385">
    <property type="entry name" value="Laminin_G_3"/>
    <property type="match status" value="1"/>
</dbReference>
<name>A0A2T6C3A9_9FLAO</name>
<dbReference type="GO" id="GO:0005975">
    <property type="term" value="P:carbohydrate metabolic process"/>
    <property type="evidence" value="ECO:0007669"/>
    <property type="project" value="UniProtKB-ARBA"/>
</dbReference>
<dbReference type="SUPFAM" id="SSF49899">
    <property type="entry name" value="Concanavalin A-like lectins/glucanases"/>
    <property type="match status" value="1"/>
</dbReference>
<evidence type="ECO:0000313" key="1">
    <source>
        <dbReference type="EMBL" id="PTX62806.1"/>
    </source>
</evidence>
<organism evidence="1 2">
    <name type="scientific">Kordia periserrulae</name>
    <dbReference type="NCBI Taxonomy" id="701523"/>
    <lineage>
        <taxon>Bacteria</taxon>
        <taxon>Pseudomonadati</taxon>
        <taxon>Bacteroidota</taxon>
        <taxon>Flavobacteriia</taxon>
        <taxon>Flavobacteriales</taxon>
        <taxon>Flavobacteriaceae</taxon>
        <taxon>Kordia</taxon>
    </lineage>
</organism>
<sequence length="243" mass="27622">MKPKFLYSCIAIIFALSSCSIEEDDPQFDLNESLVAYYPLDGNTNDLSPYRVNAQNVGARTTFDRFGNANFAYKFDGTDDHLRIPANEHLNFTDEFTINVWLKTDAAHLQQVLYKNSADASKNIAAYGISIGYAPFEDEEVVTNDIIFTIAPYGIMHELRKFDYEKDTWYMITCTLKDETMYLYINGKPALMKYIKGDIATSTLPLLIGNNGDGKRPFSGSIDDIRIYSKAKSTKFVSYLYEQ</sequence>
<gene>
    <name evidence="1" type="ORF">C8N46_102206</name>
</gene>
<comment type="caution">
    <text evidence="1">The sequence shown here is derived from an EMBL/GenBank/DDBJ whole genome shotgun (WGS) entry which is preliminary data.</text>
</comment>
<dbReference type="OrthoDB" id="1281073at2"/>